<dbReference type="InterPro" id="IPR023214">
    <property type="entry name" value="HAD_sf"/>
</dbReference>
<evidence type="ECO:0000256" key="5">
    <source>
        <dbReference type="ARBA" id="ARBA00022741"/>
    </source>
</evidence>
<evidence type="ECO:0000256" key="6">
    <source>
        <dbReference type="ARBA" id="ARBA00022801"/>
    </source>
</evidence>
<proteinExistence type="inferred from homology"/>
<evidence type="ECO:0000256" key="3">
    <source>
        <dbReference type="ARBA" id="ARBA00012643"/>
    </source>
</evidence>
<comment type="catalytic activity">
    <reaction evidence="1">
        <text>a ribonucleoside 5'-phosphate + H2O = a ribonucleoside + phosphate</text>
        <dbReference type="Rhea" id="RHEA:12484"/>
        <dbReference type="ChEBI" id="CHEBI:15377"/>
        <dbReference type="ChEBI" id="CHEBI:18254"/>
        <dbReference type="ChEBI" id="CHEBI:43474"/>
        <dbReference type="ChEBI" id="CHEBI:58043"/>
        <dbReference type="EC" id="3.1.3.5"/>
    </reaction>
</comment>
<dbReference type="GO" id="GO:0008253">
    <property type="term" value="F:5'-nucleotidase activity"/>
    <property type="evidence" value="ECO:0007669"/>
    <property type="project" value="UniProtKB-EC"/>
</dbReference>
<evidence type="ECO:0000256" key="4">
    <source>
        <dbReference type="ARBA" id="ARBA00022723"/>
    </source>
</evidence>
<dbReference type="Pfam" id="PF05822">
    <property type="entry name" value="UMPH-1"/>
    <property type="match status" value="1"/>
</dbReference>
<dbReference type="InterPro" id="IPR036412">
    <property type="entry name" value="HAD-like_sf"/>
</dbReference>
<gene>
    <name evidence="9" type="ORF">PFISCL1PPCAC_9829</name>
</gene>
<dbReference type="PANTHER" id="PTHR13045">
    <property type="entry name" value="5'-NUCLEOTIDASE"/>
    <property type="match status" value="1"/>
</dbReference>
<dbReference type="InterPro" id="IPR006434">
    <property type="entry name" value="Pyrimidine_nucleotidase_eu"/>
</dbReference>
<comment type="caution">
    <text evidence="9">The sequence shown here is derived from an EMBL/GenBank/DDBJ whole genome shotgun (WGS) entry which is preliminary data.</text>
</comment>
<accession>A0AAV5VFM8</accession>
<dbReference type="EMBL" id="BTSY01000003">
    <property type="protein sequence ID" value="GMT18532.1"/>
    <property type="molecule type" value="Genomic_DNA"/>
</dbReference>
<name>A0AAV5VFM8_9BILA</name>
<reference evidence="9" key="1">
    <citation type="submission" date="2023-10" db="EMBL/GenBank/DDBJ databases">
        <title>Genome assembly of Pristionchus species.</title>
        <authorList>
            <person name="Yoshida K."/>
            <person name="Sommer R.J."/>
        </authorList>
    </citation>
    <scope>NUCLEOTIDE SEQUENCE</scope>
    <source>
        <strain evidence="9">RS5133</strain>
    </source>
</reference>
<evidence type="ECO:0000256" key="1">
    <source>
        <dbReference type="ARBA" id="ARBA00000815"/>
    </source>
</evidence>
<keyword evidence="7" id="KW-0460">Magnesium</keyword>
<keyword evidence="8" id="KW-0546">Nucleotide metabolism</keyword>
<dbReference type="GO" id="GO:0005737">
    <property type="term" value="C:cytoplasm"/>
    <property type="evidence" value="ECO:0007669"/>
    <property type="project" value="InterPro"/>
</dbReference>
<dbReference type="SUPFAM" id="SSF56784">
    <property type="entry name" value="HAD-like"/>
    <property type="match status" value="1"/>
</dbReference>
<evidence type="ECO:0000256" key="8">
    <source>
        <dbReference type="ARBA" id="ARBA00023080"/>
    </source>
</evidence>
<evidence type="ECO:0000256" key="7">
    <source>
        <dbReference type="ARBA" id="ARBA00022842"/>
    </source>
</evidence>
<keyword evidence="6" id="KW-0378">Hydrolase</keyword>
<organism evidence="9 10">
    <name type="scientific">Pristionchus fissidentatus</name>
    <dbReference type="NCBI Taxonomy" id="1538716"/>
    <lineage>
        <taxon>Eukaryota</taxon>
        <taxon>Metazoa</taxon>
        <taxon>Ecdysozoa</taxon>
        <taxon>Nematoda</taxon>
        <taxon>Chromadorea</taxon>
        <taxon>Rhabditida</taxon>
        <taxon>Rhabditina</taxon>
        <taxon>Diplogasteromorpha</taxon>
        <taxon>Diplogasteroidea</taxon>
        <taxon>Neodiplogasteridae</taxon>
        <taxon>Pristionchus</taxon>
    </lineage>
</organism>
<dbReference type="Gene3D" id="3.40.50.1000">
    <property type="entry name" value="HAD superfamily/HAD-like"/>
    <property type="match status" value="1"/>
</dbReference>
<dbReference type="AlphaFoldDB" id="A0AAV5VFM8"/>
<protein>
    <recommendedName>
        <fullName evidence="3">5'-nucleotidase</fullName>
        <ecNumber evidence="3">3.1.3.5</ecNumber>
    </recommendedName>
</protein>
<dbReference type="GO" id="GO:0000287">
    <property type="term" value="F:magnesium ion binding"/>
    <property type="evidence" value="ECO:0007669"/>
    <property type="project" value="InterPro"/>
</dbReference>
<keyword evidence="5" id="KW-0547">Nucleotide-binding</keyword>
<dbReference type="EC" id="3.1.3.5" evidence="3"/>
<dbReference type="Proteomes" id="UP001432322">
    <property type="component" value="Unassembled WGS sequence"/>
</dbReference>
<keyword evidence="10" id="KW-1185">Reference proteome</keyword>
<sequence length="319" mass="35321">MTSMLLFYQIQLCHRFKQAQMAAETIPEALRSLLDSDDVHFKHKTLTLGKLARFIEAGADQLSVISDFDHTLTPAIDEDGNPCAVTHQVFGDALKLPDITQKSNQDKIAAYSKESTGSDKLKMLEAWWRRAHDSVVAQGITQEEFIDRTRKTGIRLRHQAAALLRSLSMADVPTLIFSAGISNAISQMLDIELDPIPETIHIVGNEMIFDESNRLTAFKEPLLHAFNKNASVIEKSSPILSDISSRPNLLVLGDSMGDLTMEKGLGKERENTLRIGFLNGQMDKLSQFLGGFDIVIANDQTVHIPFAIATTIISSSIMN</sequence>
<dbReference type="PANTHER" id="PTHR13045:SF0">
    <property type="entry name" value="7-METHYLGUANOSINE PHOSPHATE-SPECIFIC 5'-NUCLEOTIDASE"/>
    <property type="match status" value="1"/>
</dbReference>
<dbReference type="GO" id="GO:0009117">
    <property type="term" value="P:nucleotide metabolic process"/>
    <property type="evidence" value="ECO:0007669"/>
    <property type="project" value="UniProtKB-KW"/>
</dbReference>
<evidence type="ECO:0000256" key="2">
    <source>
        <dbReference type="ARBA" id="ARBA00008389"/>
    </source>
</evidence>
<dbReference type="Gene3D" id="1.10.150.340">
    <property type="entry name" value="Pyrimidine 5'-nucleotidase (UMPH-1), N-terminal domain"/>
    <property type="match status" value="1"/>
</dbReference>
<comment type="similarity">
    <text evidence="2">Belongs to the pyrimidine 5'-nucleotidase family.</text>
</comment>
<evidence type="ECO:0000313" key="10">
    <source>
        <dbReference type="Proteomes" id="UP001432322"/>
    </source>
</evidence>
<keyword evidence="4" id="KW-0479">Metal-binding</keyword>
<dbReference type="GO" id="GO:0000166">
    <property type="term" value="F:nucleotide binding"/>
    <property type="evidence" value="ECO:0007669"/>
    <property type="project" value="UniProtKB-KW"/>
</dbReference>
<evidence type="ECO:0000313" key="9">
    <source>
        <dbReference type="EMBL" id="GMT18532.1"/>
    </source>
</evidence>